<dbReference type="EMBL" id="FXAM01000001">
    <property type="protein sequence ID" value="SMF93728.1"/>
    <property type="molecule type" value="Genomic_DNA"/>
</dbReference>
<dbReference type="Proteomes" id="UP000192923">
    <property type="component" value="Unassembled WGS sequence"/>
</dbReference>
<evidence type="ECO:0000313" key="1">
    <source>
        <dbReference type="EMBL" id="SMF93728.1"/>
    </source>
</evidence>
<dbReference type="RefSeq" id="WP_085210528.1">
    <property type="nucleotide sequence ID" value="NZ_FXAM01000001.1"/>
</dbReference>
<keyword evidence="2" id="KW-1185">Reference proteome</keyword>
<proteinExistence type="predicted"/>
<reference evidence="1 2" key="1">
    <citation type="submission" date="2016-12" db="EMBL/GenBank/DDBJ databases">
        <authorList>
            <person name="Song W.-J."/>
            <person name="Kurnit D.M."/>
        </authorList>
    </citation>
    <scope>NUCLEOTIDE SEQUENCE [LARGE SCALE GENOMIC DNA]</scope>
    <source>
        <strain evidence="1 2">175</strain>
    </source>
</reference>
<protein>
    <submittedName>
        <fullName evidence="1">Uncharacterized protein</fullName>
    </submittedName>
</protein>
<sequence length="551" mass="63025">MCKNKNPLLGKGHKDFSAFKAREGETTASANPTQLGAIPRKNPLRGGESKKWVKKTLSSRQEVLIECITGEIYRYLIGPLQPKIRTGDGNNILSEFVPYRSVRDILDRAKHQAKAMAFKEAFIQGQRGFMLVLFSSIMLEENDLSDQNYGLAIPADENGEVRESEVETYLEFIKIDHGQSLNSMRIAAAKKLSFAPVKYFPAPSDADLDERGIDKRTKDNRKSIYTTKRKYVLVPEFIDRALTHFLSGYIDKDCIKELNYLPSTLPIFDGRLLSFYDGIHDKYDICEDGKYWAIAKLIFTDDTVYSGIAERASDPGENPALQQRIRDKIIENKRALKEAVAPDPDFFAFCHQNQAAIRLEIQRSLERIVHNRSGEISARYEGLSALGGVSPDFEAAIDIGKNLAALHADSGFREEADDFFVDIINDIQTRDWSVRGGGYEIQFMKERRKIRKKVPDHVADMHISCERYLQTPNYRALRTLLDISCIVHAARRGSSLFRSRETEKFYGDIMERLGSLEGKLSESRNRPTLRHLVNKYEREDERFFNFFKESR</sequence>
<dbReference type="AlphaFoldDB" id="A0A1Y6CSZ9"/>
<dbReference type="OrthoDB" id="5643872at2"/>
<organism evidence="1 2">
    <name type="scientific">Methylomagnum ishizawai</name>
    <dbReference type="NCBI Taxonomy" id="1760988"/>
    <lineage>
        <taxon>Bacteria</taxon>
        <taxon>Pseudomonadati</taxon>
        <taxon>Pseudomonadota</taxon>
        <taxon>Gammaproteobacteria</taxon>
        <taxon>Methylococcales</taxon>
        <taxon>Methylococcaceae</taxon>
        <taxon>Methylomagnum</taxon>
    </lineage>
</organism>
<gene>
    <name evidence="1" type="ORF">SAMN02949497_1017</name>
</gene>
<evidence type="ECO:0000313" key="2">
    <source>
        <dbReference type="Proteomes" id="UP000192923"/>
    </source>
</evidence>
<name>A0A1Y6CSZ9_9GAMM</name>
<accession>A0A1Y6CSZ9</accession>